<dbReference type="Gene3D" id="3.40.710.10">
    <property type="entry name" value="DD-peptidase/beta-lactamase superfamily"/>
    <property type="match status" value="1"/>
</dbReference>
<dbReference type="OrthoDB" id="9791132at2"/>
<evidence type="ECO:0000256" key="8">
    <source>
        <dbReference type="PIRSR" id="PIRSR618044-2"/>
    </source>
</evidence>
<proteinExistence type="inferred from homology"/>
<dbReference type="PANTHER" id="PTHR21581:SF11">
    <property type="entry name" value="D-ALANYL-D-ALANINE CARBOXYPEPTIDASE DACA"/>
    <property type="match status" value="1"/>
</dbReference>
<dbReference type="STRING" id="1844972.A7K91_17625"/>
<keyword evidence="6" id="KW-0961">Cell wall biogenesis/degradation</keyword>
<dbReference type="InterPro" id="IPR018044">
    <property type="entry name" value="Peptidase_S11"/>
</dbReference>
<dbReference type="EMBL" id="LYPA01000052">
    <property type="protein sequence ID" value="OBR65863.1"/>
    <property type="molecule type" value="Genomic_DNA"/>
</dbReference>
<feature type="active site" description="Proton acceptor" evidence="7">
    <location>
        <position position="75"/>
    </location>
</feature>
<evidence type="ECO:0000256" key="1">
    <source>
        <dbReference type="ARBA" id="ARBA00007164"/>
    </source>
</evidence>
<dbReference type="GO" id="GO:0009002">
    <property type="term" value="F:serine-type D-Ala-D-Ala carboxypeptidase activity"/>
    <property type="evidence" value="ECO:0007669"/>
    <property type="project" value="InterPro"/>
</dbReference>
<evidence type="ECO:0000256" key="3">
    <source>
        <dbReference type="ARBA" id="ARBA00022801"/>
    </source>
</evidence>
<dbReference type="GO" id="GO:0008360">
    <property type="term" value="P:regulation of cell shape"/>
    <property type="evidence" value="ECO:0007669"/>
    <property type="project" value="UniProtKB-KW"/>
</dbReference>
<keyword evidence="10" id="KW-0472">Membrane</keyword>
<keyword evidence="2" id="KW-0732">Signal</keyword>
<feature type="transmembrane region" description="Helical" evidence="10">
    <location>
        <begin position="12"/>
        <end position="32"/>
    </location>
</feature>
<keyword evidence="13" id="KW-1185">Reference proteome</keyword>
<keyword evidence="4" id="KW-0133">Cell shape</keyword>
<keyword evidence="10" id="KW-0812">Transmembrane</keyword>
<evidence type="ECO:0000256" key="10">
    <source>
        <dbReference type="SAM" id="Phobius"/>
    </source>
</evidence>
<dbReference type="GO" id="GO:0006508">
    <property type="term" value="P:proteolysis"/>
    <property type="evidence" value="ECO:0007669"/>
    <property type="project" value="InterPro"/>
</dbReference>
<dbReference type="SUPFAM" id="SSF56601">
    <property type="entry name" value="beta-lactamase/transpeptidase-like"/>
    <property type="match status" value="1"/>
</dbReference>
<dbReference type="GO" id="GO:0009252">
    <property type="term" value="P:peptidoglycan biosynthetic process"/>
    <property type="evidence" value="ECO:0007669"/>
    <property type="project" value="UniProtKB-KW"/>
</dbReference>
<feature type="binding site" evidence="8">
    <location>
        <position position="253"/>
    </location>
    <ligand>
        <name>substrate</name>
    </ligand>
</feature>
<evidence type="ECO:0000256" key="2">
    <source>
        <dbReference type="ARBA" id="ARBA00022729"/>
    </source>
</evidence>
<keyword evidence="10" id="KW-1133">Transmembrane helix</keyword>
<sequence length="321" mass="34403">MIERREKNRRNALKLTAVLAIIAAICLGFQTVKGSAPAGGAGMNLSAAILIDAKSGEVLYQHNADRPLPPASMSKMMTELVVLDHIYSGELHWNDEVQASAYAEAIPGSRMGLANGDKVLVRELFEAMTVYSANDAAVALAEKIGGTEEDFVAKMNERARRIGLSKTAVFGNASGLSKEDIANIPGAASERDTLLSARDTAKLAGHLIGKYPEVLEVSSRSSVKVSTSKRTLAATNWMLADQPFAYPGSDGLKTGYTPNAGYCFTGTVKRGEQRLISVVMGASSKEARFSETAKLYQLGFSRQGSRIAQSINPMNIHFDVI</sequence>
<dbReference type="PANTHER" id="PTHR21581">
    <property type="entry name" value="D-ALANYL-D-ALANINE CARBOXYPEPTIDASE"/>
    <property type="match status" value="1"/>
</dbReference>
<evidence type="ECO:0000256" key="6">
    <source>
        <dbReference type="ARBA" id="ARBA00023316"/>
    </source>
</evidence>
<evidence type="ECO:0000256" key="5">
    <source>
        <dbReference type="ARBA" id="ARBA00022984"/>
    </source>
</evidence>
<accession>A0A1A5YJX5</accession>
<feature type="domain" description="Peptidase S11 D-alanyl-D-alanine carboxypeptidase A N-terminal" evidence="11">
    <location>
        <begin position="46"/>
        <end position="283"/>
    </location>
</feature>
<dbReference type="InterPro" id="IPR001967">
    <property type="entry name" value="Peptidase_S11_N"/>
</dbReference>
<dbReference type="GO" id="GO:0071555">
    <property type="term" value="P:cell wall organization"/>
    <property type="evidence" value="ECO:0007669"/>
    <property type="project" value="UniProtKB-KW"/>
</dbReference>
<feature type="active site" description="Acyl-ester intermediate" evidence="7">
    <location>
        <position position="72"/>
    </location>
</feature>
<comment type="similarity">
    <text evidence="1 9">Belongs to the peptidase S11 family.</text>
</comment>
<keyword evidence="3" id="KW-0378">Hydrolase</keyword>
<dbReference type="InterPro" id="IPR006311">
    <property type="entry name" value="TAT_signal"/>
</dbReference>
<evidence type="ECO:0000256" key="7">
    <source>
        <dbReference type="PIRSR" id="PIRSR618044-1"/>
    </source>
</evidence>
<feature type="active site" evidence="7">
    <location>
        <position position="132"/>
    </location>
</feature>
<evidence type="ECO:0000313" key="12">
    <source>
        <dbReference type="EMBL" id="OBR65863.1"/>
    </source>
</evidence>
<dbReference type="PRINTS" id="PR00725">
    <property type="entry name" value="DADACBPTASE1"/>
</dbReference>
<comment type="caution">
    <text evidence="12">The sequence shown here is derived from an EMBL/GenBank/DDBJ whole genome shotgun (WGS) entry which is preliminary data.</text>
</comment>
<reference evidence="12 13" key="1">
    <citation type="submission" date="2016-05" db="EMBL/GenBank/DDBJ databases">
        <title>Paenibacillus oryzae. sp. nov., isolated from the rice root.</title>
        <authorList>
            <person name="Zhang J."/>
            <person name="Zhang X."/>
        </authorList>
    </citation>
    <scope>NUCLEOTIDE SEQUENCE [LARGE SCALE GENOMIC DNA]</scope>
    <source>
        <strain evidence="12 13">1DrF-4</strain>
    </source>
</reference>
<dbReference type="Proteomes" id="UP000092024">
    <property type="component" value="Unassembled WGS sequence"/>
</dbReference>
<evidence type="ECO:0000256" key="9">
    <source>
        <dbReference type="RuleBase" id="RU004016"/>
    </source>
</evidence>
<protein>
    <recommendedName>
        <fullName evidence="11">Peptidase S11 D-alanyl-D-alanine carboxypeptidase A N-terminal domain-containing protein</fullName>
    </recommendedName>
</protein>
<dbReference type="PROSITE" id="PS51318">
    <property type="entry name" value="TAT"/>
    <property type="match status" value="1"/>
</dbReference>
<evidence type="ECO:0000256" key="4">
    <source>
        <dbReference type="ARBA" id="ARBA00022960"/>
    </source>
</evidence>
<dbReference type="Pfam" id="PF00768">
    <property type="entry name" value="Peptidase_S11"/>
    <property type="match status" value="1"/>
</dbReference>
<keyword evidence="5" id="KW-0573">Peptidoglycan synthesis</keyword>
<name>A0A1A5YJX5_9BACL</name>
<dbReference type="InterPro" id="IPR012338">
    <property type="entry name" value="Beta-lactam/transpept-like"/>
</dbReference>
<evidence type="ECO:0000259" key="11">
    <source>
        <dbReference type="Pfam" id="PF00768"/>
    </source>
</evidence>
<dbReference type="AlphaFoldDB" id="A0A1A5YJX5"/>
<evidence type="ECO:0000313" key="13">
    <source>
        <dbReference type="Proteomes" id="UP000092024"/>
    </source>
</evidence>
<gene>
    <name evidence="12" type="ORF">A7K91_17625</name>
</gene>
<organism evidence="12 13">
    <name type="scientific">Paenibacillus oryzae</name>
    <dbReference type="NCBI Taxonomy" id="1844972"/>
    <lineage>
        <taxon>Bacteria</taxon>
        <taxon>Bacillati</taxon>
        <taxon>Bacillota</taxon>
        <taxon>Bacilli</taxon>
        <taxon>Bacillales</taxon>
        <taxon>Paenibacillaceae</taxon>
        <taxon>Paenibacillus</taxon>
    </lineage>
</organism>